<accession>A0ABS3WC30</accession>
<dbReference type="InterPro" id="IPR003593">
    <property type="entry name" value="AAA+_ATPase"/>
</dbReference>
<keyword evidence="6" id="KW-1185">Reference proteome</keyword>
<dbReference type="Proteomes" id="UP000670947">
    <property type="component" value="Unassembled WGS sequence"/>
</dbReference>
<sequence length="243" mass="27039">MLEVVNLSKSFELHVSQAGKVNPIQGLSFGIRQGRFLGIAGPSGIGKSTILKCIYRTYMPSSGEIWYESLHEGRVDLALADDRQMIRLRERELGYVSQFLKVIPRVPAVDVVAERLLPFGWSQADARREAEAMLDALRIPWKLWQAFPATFSGGEQQRVNLARAFIVRPRLMILDEPTASLDRDTTAAVVGMLQGMKREGTTMVGIFHDWDVMEQVADEIVDIGRAGGATVRPEREAAAARTE</sequence>
<keyword evidence="3" id="KW-0067">ATP-binding</keyword>
<dbReference type="SMART" id="SM00382">
    <property type="entry name" value="AAA"/>
    <property type="match status" value="1"/>
</dbReference>
<gene>
    <name evidence="5" type="primary">phnL</name>
    <name evidence="5" type="ORF">I8J29_16800</name>
</gene>
<keyword evidence="5" id="KW-0456">Lyase</keyword>
<dbReference type="InterPro" id="IPR017871">
    <property type="entry name" value="ABC_transporter-like_CS"/>
</dbReference>
<comment type="similarity">
    <text evidence="1">Belongs to the ABC transporter superfamily.</text>
</comment>
<keyword evidence="2" id="KW-0547">Nucleotide-binding</keyword>
<evidence type="ECO:0000256" key="1">
    <source>
        <dbReference type="ARBA" id="ARBA00005417"/>
    </source>
</evidence>
<dbReference type="PROSITE" id="PS00211">
    <property type="entry name" value="ABC_TRANSPORTER_1"/>
    <property type="match status" value="1"/>
</dbReference>
<dbReference type="Gene3D" id="3.40.50.300">
    <property type="entry name" value="P-loop containing nucleotide triphosphate hydrolases"/>
    <property type="match status" value="1"/>
</dbReference>
<evidence type="ECO:0000256" key="2">
    <source>
        <dbReference type="ARBA" id="ARBA00022741"/>
    </source>
</evidence>
<dbReference type="InterPro" id="IPR003439">
    <property type="entry name" value="ABC_transporter-like_ATP-bd"/>
</dbReference>
<name>A0ABS3WC30_9BACL</name>
<dbReference type="NCBIfam" id="TIGR02324">
    <property type="entry name" value="CP_lyasePhnL"/>
    <property type="match status" value="1"/>
</dbReference>
<dbReference type="Pfam" id="PF00005">
    <property type="entry name" value="ABC_tran"/>
    <property type="match status" value="1"/>
</dbReference>
<dbReference type="EMBL" id="JAGGDJ010000013">
    <property type="protein sequence ID" value="MBO7745869.1"/>
    <property type="molecule type" value="Genomic_DNA"/>
</dbReference>
<dbReference type="PROSITE" id="PS50893">
    <property type="entry name" value="ABC_TRANSPORTER_2"/>
    <property type="match status" value="1"/>
</dbReference>
<reference evidence="5 6" key="1">
    <citation type="submission" date="2021-03" db="EMBL/GenBank/DDBJ databases">
        <title>Paenibacillus artemisicola MWE-103 whole genome sequence.</title>
        <authorList>
            <person name="Ham Y.J."/>
        </authorList>
    </citation>
    <scope>NUCLEOTIDE SEQUENCE [LARGE SCALE GENOMIC DNA]</scope>
    <source>
        <strain evidence="5 6">MWE-103</strain>
    </source>
</reference>
<dbReference type="InterPro" id="IPR012701">
    <property type="entry name" value="CP_lyase_PhnL"/>
</dbReference>
<dbReference type="InterPro" id="IPR027417">
    <property type="entry name" value="P-loop_NTPase"/>
</dbReference>
<protein>
    <submittedName>
        <fullName evidence="5">Phosphonate C-P lyase system protein PhnL</fullName>
    </submittedName>
</protein>
<evidence type="ECO:0000313" key="6">
    <source>
        <dbReference type="Proteomes" id="UP000670947"/>
    </source>
</evidence>
<dbReference type="GO" id="GO:0016829">
    <property type="term" value="F:lyase activity"/>
    <property type="evidence" value="ECO:0007669"/>
    <property type="project" value="UniProtKB-KW"/>
</dbReference>
<dbReference type="PANTHER" id="PTHR42798:SF7">
    <property type="entry name" value="ALPHA-D-RIBOSE 1-METHYLPHOSPHONATE 5-TRIPHOSPHATE SYNTHASE SUBUNIT PHNL"/>
    <property type="match status" value="1"/>
</dbReference>
<feature type="domain" description="ABC transporter" evidence="4">
    <location>
        <begin position="2"/>
        <end position="242"/>
    </location>
</feature>
<organism evidence="5 6">
    <name type="scientific">Paenibacillus artemisiicola</name>
    <dbReference type="NCBI Taxonomy" id="1172618"/>
    <lineage>
        <taxon>Bacteria</taxon>
        <taxon>Bacillati</taxon>
        <taxon>Bacillota</taxon>
        <taxon>Bacilli</taxon>
        <taxon>Bacillales</taxon>
        <taxon>Paenibacillaceae</taxon>
        <taxon>Paenibacillus</taxon>
    </lineage>
</organism>
<dbReference type="PANTHER" id="PTHR42798">
    <property type="entry name" value="LIPOPROTEIN-RELEASING SYSTEM ATP-BINDING PROTEIN LOLD"/>
    <property type="match status" value="1"/>
</dbReference>
<evidence type="ECO:0000313" key="5">
    <source>
        <dbReference type="EMBL" id="MBO7745869.1"/>
    </source>
</evidence>
<evidence type="ECO:0000259" key="4">
    <source>
        <dbReference type="PROSITE" id="PS50893"/>
    </source>
</evidence>
<dbReference type="RefSeq" id="WP_208848693.1">
    <property type="nucleotide sequence ID" value="NZ_JAGGDJ010000013.1"/>
</dbReference>
<comment type="caution">
    <text evidence="5">The sequence shown here is derived from an EMBL/GenBank/DDBJ whole genome shotgun (WGS) entry which is preliminary data.</text>
</comment>
<proteinExistence type="inferred from homology"/>
<evidence type="ECO:0000256" key="3">
    <source>
        <dbReference type="ARBA" id="ARBA00022840"/>
    </source>
</evidence>
<dbReference type="SUPFAM" id="SSF52540">
    <property type="entry name" value="P-loop containing nucleoside triphosphate hydrolases"/>
    <property type="match status" value="1"/>
</dbReference>